<organism evidence="3 4">
    <name type="scientific">Vibrio inusitatus NBRC 102082</name>
    <dbReference type="NCBI Taxonomy" id="1219070"/>
    <lineage>
        <taxon>Bacteria</taxon>
        <taxon>Pseudomonadati</taxon>
        <taxon>Pseudomonadota</taxon>
        <taxon>Gammaproteobacteria</taxon>
        <taxon>Vibrionales</taxon>
        <taxon>Vibrionaceae</taxon>
        <taxon>Vibrio</taxon>
    </lineage>
</organism>
<dbReference type="InterPro" id="IPR011528">
    <property type="entry name" value="NERD"/>
</dbReference>
<dbReference type="InterPro" id="IPR027417">
    <property type="entry name" value="P-loop_NTPase"/>
</dbReference>
<sequence length="629" mass="70942">MRLSPPQPYNNDSYAELQIFDAFRSVEMSDAICFNSLHLVSHREKKMSEIDFVLVCSKGIFVFEVKGGRVFQKNGKWYSRSNQKSHSIENPFNQARSALFSLVDSLKLEKILSPHVPIGYGVLLPNTVSSGTSVEYDASMLGSKTALKGFSSWLENFIQFWVNKVKAPTTLSSEEITKIANYLRPNSLVSDKLLSSFEHLNALQQQVITAFEYGKRVICDGAAGTGKTLLVEVIAKECVSVDKKLLVLCESKWLKGRLKTRLNRTNVVVATIDSLQVDSRRAFISQYDVVIVDEAQDLYRLDKINLLEQYINGGLEKGKWIFFQDLANQSGFFLSPETEAIEKIKKSSDVSLSLDTAYRYSRTTLNFISGLLGKDKLPTKKVNGPEVELFSADDGDAERKNIETIIYKVLSLGYKHSDITLLSINPFIESVVSQLPKSIRTSVIQVDDFNVRTFPLGGISFSQLEHFKGLENKVVILIDFSKKCLDNTPKAYVAMTRASERLIIAWTSDEQPTDINVSQTTEDSVLDETFETSLVPEWKEVLETTFLEEECETFIAQNLSPPICGYELIVDEMVVSDAELAWPKANLCIFIDDTERKDIEKFKSEGWRCYQTPLTDDELDEISKITSTL</sequence>
<name>A0A4Y3HXL7_9VIBR</name>
<dbReference type="GO" id="GO:0005524">
    <property type="term" value="F:ATP binding"/>
    <property type="evidence" value="ECO:0007669"/>
    <property type="project" value="InterPro"/>
</dbReference>
<reference evidence="3 4" key="1">
    <citation type="submission" date="2019-06" db="EMBL/GenBank/DDBJ databases">
        <title>Whole genome shotgun sequence of Vibrio inusitatus NBRC 102082.</title>
        <authorList>
            <person name="Hosoyama A."/>
            <person name="Uohara A."/>
            <person name="Ohji S."/>
            <person name="Ichikawa N."/>
        </authorList>
    </citation>
    <scope>NUCLEOTIDE SEQUENCE [LARGE SCALE GENOMIC DNA]</scope>
    <source>
        <strain evidence="3 4">NBRC 102082</strain>
    </source>
</reference>
<proteinExistence type="predicted"/>
<gene>
    <name evidence="3" type="ORF">VIN01S_22460</name>
</gene>
<comment type="caution">
    <text evidence="3">The sequence shown here is derived from an EMBL/GenBank/DDBJ whole genome shotgun (WGS) entry which is preliminary data.</text>
</comment>
<dbReference type="Pfam" id="PF13604">
    <property type="entry name" value="AAA_30"/>
    <property type="match status" value="1"/>
</dbReference>
<dbReference type="OrthoDB" id="7066673at2"/>
<dbReference type="EMBL" id="BJLF01000010">
    <property type="protein sequence ID" value="GEA51442.1"/>
    <property type="molecule type" value="Genomic_DNA"/>
</dbReference>
<dbReference type="Proteomes" id="UP000318717">
    <property type="component" value="Unassembled WGS sequence"/>
</dbReference>
<dbReference type="PANTHER" id="PTHR11070">
    <property type="entry name" value="UVRD / RECB / PCRA DNA HELICASE FAMILY MEMBER"/>
    <property type="match status" value="1"/>
</dbReference>
<dbReference type="GO" id="GO:0033202">
    <property type="term" value="C:DNA helicase complex"/>
    <property type="evidence" value="ECO:0007669"/>
    <property type="project" value="TreeGrafter"/>
</dbReference>
<dbReference type="GO" id="GO:0003677">
    <property type="term" value="F:DNA binding"/>
    <property type="evidence" value="ECO:0007669"/>
    <property type="project" value="InterPro"/>
</dbReference>
<dbReference type="GO" id="GO:0043138">
    <property type="term" value="F:3'-5' DNA helicase activity"/>
    <property type="evidence" value="ECO:0007669"/>
    <property type="project" value="TreeGrafter"/>
</dbReference>
<dbReference type="GO" id="GO:0005829">
    <property type="term" value="C:cytosol"/>
    <property type="evidence" value="ECO:0007669"/>
    <property type="project" value="TreeGrafter"/>
</dbReference>
<evidence type="ECO:0000259" key="2">
    <source>
        <dbReference type="PROSITE" id="PS50965"/>
    </source>
</evidence>
<dbReference type="SUPFAM" id="SSF52540">
    <property type="entry name" value="P-loop containing nucleoside triphosphate hydrolases"/>
    <property type="match status" value="1"/>
</dbReference>
<dbReference type="Pfam" id="PF08378">
    <property type="entry name" value="NERD"/>
    <property type="match status" value="1"/>
</dbReference>
<evidence type="ECO:0000313" key="3">
    <source>
        <dbReference type="EMBL" id="GEA51442.1"/>
    </source>
</evidence>
<feature type="domain" description="NERD" evidence="2">
    <location>
        <begin position="11"/>
        <end position="125"/>
    </location>
</feature>
<dbReference type="Gene3D" id="3.40.50.300">
    <property type="entry name" value="P-loop containing nucleotide triphosphate hydrolases"/>
    <property type="match status" value="2"/>
</dbReference>
<protein>
    <recommendedName>
        <fullName evidence="1">DNA 3'-5' helicase II</fullName>
    </recommendedName>
</protein>
<evidence type="ECO:0000313" key="4">
    <source>
        <dbReference type="Proteomes" id="UP000318717"/>
    </source>
</evidence>
<dbReference type="PANTHER" id="PTHR11070:SF2">
    <property type="entry name" value="ATP-DEPENDENT DNA HELICASE SRS2"/>
    <property type="match status" value="1"/>
</dbReference>
<dbReference type="PROSITE" id="PS50965">
    <property type="entry name" value="NERD"/>
    <property type="match status" value="1"/>
</dbReference>
<dbReference type="AlphaFoldDB" id="A0A4Y3HXL7"/>
<dbReference type="RefSeq" id="WP_141345801.1">
    <property type="nucleotide sequence ID" value="NZ_BJLF01000010.1"/>
</dbReference>
<keyword evidence="4" id="KW-1185">Reference proteome</keyword>
<accession>A0A4Y3HXL7</accession>
<dbReference type="InterPro" id="IPR000212">
    <property type="entry name" value="DNA_helicase_UvrD/REP"/>
</dbReference>
<dbReference type="GO" id="GO:0000725">
    <property type="term" value="P:recombinational repair"/>
    <property type="evidence" value="ECO:0007669"/>
    <property type="project" value="TreeGrafter"/>
</dbReference>
<evidence type="ECO:0000256" key="1">
    <source>
        <dbReference type="ARBA" id="ARBA00034923"/>
    </source>
</evidence>